<protein>
    <submittedName>
        <fullName evidence="3">SRPBCC domain-containing protein</fullName>
    </submittedName>
</protein>
<proteinExistence type="inferred from homology"/>
<name>A0A930YHQ1_9ACTN</name>
<reference evidence="3" key="1">
    <citation type="submission" date="2020-11" db="EMBL/GenBank/DDBJ databases">
        <title>Nocardioides cynanchi sp. nov., isolated from soil of rhizosphere of Cynanchum wilfordii.</title>
        <authorList>
            <person name="Lee J.-S."/>
            <person name="Suh M.K."/>
            <person name="Kim J.-S."/>
        </authorList>
    </citation>
    <scope>NUCLEOTIDE SEQUENCE</scope>
    <source>
        <strain evidence="3">KCTC 19276</strain>
    </source>
</reference>
<dbReference type="InterPro" id="IPR023393">
    <property type="entry name" value="START-like_dom_sf"/>
</dbReference>
<evidence type="ECO:0000259" key="2">
    <source>
        <dbReference type="Pfam" id="PF08327"/>
    </source>
</evidence>
<keyword evidence="4" id="KW-1185">Reference proteome</keyword>
<gene>
    <name evidence="3" type="ORF">ISU10_05655</name>
</gene>
<dbReference type="AlphaFoldDB" id="A0A930YHQ1"/>
<accession>A0A930YHQ1</accession>
<feature type="domain" description="Activator of Hsp90 ATPase homologue 1/2-like C-terminal" evidence="2">
    <location>
        <begin position="12"/>
        <end position="135"/>
    </location>
</feature>
<evidence type="ECO:0000256" key="1">
    <source>
        <dbReference type="ARBA" id="ARBA00006817"/>
    </source>
</evidence>
<dbReference type="Pfam" id="PF08327">
    <property type="entry name" value="AHSA1"/>
    <property type="match status" value="1"/>
</dbReference>
<dbReference type="Proteomes" id="UP000660668">
    <property type="component" value="Unassembled WGS sequence"/>
</dbReference>
<dbReference type="RefSeq" id="WP_194695395.1">
    <property type="nucleotide sequence ID" value="NZ_JADKPO010000005.1"/>
</dbReference>
<evidence type="ECO:0000313" key="3">
    <source>
        <dbReference type="EMBL" id="MBF4767248.1"/>
    </source>
</evidence>
<comment type="caution">
    <text evidence="3">The sequence shown here is derived from an EMBL/GenBank/DDBJ whole genome shotgun (WGS) entry which is preliminary data.</text>
</comment>
<dbReference type="InterPro" id="IPR013538">
    <property type="entry name" value="ASHA1/2-like_C"/>
</dbReference>
<dbReference type="EMBL" id="JADKPO010000005">
    <property type="protein sequence ID" value="MBF4767248.1"/>
    <property type="molecule type" value="Genomic_DNA"/>
</dbReference>
<dbReference type="Gene3D" id="3.30.530.20">
    <property type="match status" value="1"/>
</dbReference>
<comment type="similarity">
    <text evidence="1">Belongs to the AHA1 family.</text>
</comment>
<sequence length="153" mass="16976">MLDIVHRIGAVASPEDVYRALTTVEGLAGWWTEDTKQDGDAGEAGGVIRFRFAGAPEPGGFDMQVLEVAPCELVRWEVVAGPDEWLGTEVSFELSQEDGFTIVMFRHSGWREVVPFMYHCSTKWATFLMSLKSLTETGSGQPAPRDVQVSNWH</sequence>
<dbReference type="CDD" id="cd07814">
    <property type="entry name" value="SRPBCC_CalC_Aha1-like"/>
    <property type="match status" value="1"/>
</dbReference>
<dbReference type="SUPFAM" id="SSF55961">
    <property type="entry name" value="Bet v1-like"/>
    <property type="match status" value="1"/>
</dbReference>
<organism evidence="3 4">
    <name type="scientific">Nocardioides agariphilus</name>
    <dbReference type="NCBI Taxonomy" id="433664"/>
    <lineage>
        <taxon>Bacteria</taxon>
        <taxon>Bacillati</taxon>
        <taxon>Actinomycetota</taxon>
        <taxon>Actinomycetes</taxon>
        <taxon>Propionibacteriales</taxon>
        <taxon>Nocardioidaceae</taxon>
        <taxon>Nocardioides</taxon>
    </lineage>
</organism>
<evidence type="ECO:0000313" key="4">
    <source>
        <dbReference type="Proteomes" id="UP000660668"/>
    </source>
</evidence>